<dbReference type="Proteomes" id="UP000825002">
    <property type="component" value="Unassembled WGS sequence"/>
</dbReference>
<name>A0ABQ7S9K3_9ACAR</name>
<evidence type="ECO:0000313" key="2">
    <source>
        <dbReference type="Proteomes" id="UP000825002"/>
    </source>
</evidence>
<dbReference type="EMBL" id="JAIFTH010000229">
    <property type="protein sequence ID" value="KAG9510115.1"/>
    <property type="molecule type" value="Genomic_DNA"/>
</dbReference>
<evidence type="ECO:0000313" key="1">
    <source>
        <dbReference type="EMBL" id="KAG9510115.1"/>
    </source>
</evidence>
<keyword evidence="2" id="KW-1185">Reference proteome</keyword>
<protein>
    <submittedName>
        <fullName evidence="1">MOB kinase activator-like 2</fullName>
    </submittedName>
</protein>
<dbReference type="PANTHER" id="PTHR22599">
    <property type="entry name" value="MPS ONE BINDER KINASE ACTIVATOR-LIKE MOB"/>
    <property type="match status" value="1"/>
</dbReference>
<dbReference type="InterPro" id="IPR005301">
    <property type="entry name" value="MOB_kinase_act_fam"/>
</dbReference>
<dbReference type="Pfam" id="PF03637">
    <property type="entry name" value="Mob1_phocein"/>
    <property type="match status" value="1"/>
</dbReference>
<dbReference type="SMART" id="SM01388">
    <property type="entry name" value="Mob1_phocein"/>
    <property type="match status" value="1"/>
</dbReference>
<feature type="non-terminal residue" evidence="1">
    <location>
        <position position="1"/>
    </location>
</feature>
<reference evidence="1 2" key="1">
    <citation type="submission" date="2020-10" db="EMBL/GenBank/DDBJ databases">
        <authorList>
            <person name="Klimov P.B."/>
            <person name="Dyachkov S.M."/>
            <person name="Chetverikov P.E."/>
        </authorList>
    </citation>
    <scope>NUCLEOTIDE SEQUENCE [LARGE SCALE GENOMIC DNA]</scope>
    <source>
        <strain evidence="1">BMOC 18-1129-001#AD2665</strain>
        <tissue evidence="1">Entire mites</tissue>
    </source>
</reference>
<gene>
    <name evidence="1" type="primary">Mob1</name>
    <name evidence="1" type="ORF">GZH46_01350</name>
</gene>
<proteinExistence type="predicted"/>
<sequence length="218" mass="25676">MSDYLRETFNWLMGKTRRRDNKDASNTVSSPHESAREYLQDANLLQCWIPETKLRELVELPVGMDQNEWLASHTLAFFDHINLLYGTISEFCTVSDCPDMIGPGNKLYLWQDEKGKRLKLTAPHYIDYVMTFTQKTINDELIFPTKFDKDFPPTFDQVVKKIHQLLFHVLAHIYHSHIREIYELKLHPHLNCIFAHLVLFNLVEQSDLEVLRIRNSNS</sequence>
<organism evidence="1 2">
    <name type="scientific">Fragariocoptes setiger</name>
    <dbReference type="NCBI Taxonomy" id="1670756"/>
    <lineage>
        <taxon>Eukaryota</taxon>
        <taxon>Metazoa</taxon>
        <taxon>Ecdysozoa</taxon>
        <taxon>Arthropoda</taxon>
        <taxon>Chelicerata</taxon>
        <taxon>Arachnida</taxon>
        <taxon>Acari</taxon>
        <taxon>Acariformes</taxon>
        <taxon>Trombidiformes</taxon>
        <taxon>Prostigmata</taxon>
        <taxon>Eupodina</taxon>
        <taxon>Eriophyoidea</taxon>
        <taxon>Phytoptidae</taxon>
        <taxon>Fragariocoptes</taxon>
    </lineage>
</organism>
<dbReference type="InterPro" id="IPR036703">
    <property type="entry name" value="MOB_kinase_act_sf"/>
</dbReference>
<dbReference type="SUPFAM" id="SSF101152">
    <property type="entry name" value="Mob1/phocein"/>
    <property type="match status" value="1"/>
</dbReference>
<comment type="caution">
    <text evidence="1">The sequence shown here is derived from an EMBL/GenBank/DDBJ whole genome shotgun (WGS) entry which is preliminary data.</text>
</comment>
<accession>A0ABQ7S9K3</accession>
<dbReference type="Gene3D" id="1.20.140.30">
    <property type="entry name" value="MOB kinase activator"/>
    <property type="match status" value="1"/>
</dbReference>